<gene>
    <name evidence="1" type="ORF">TRIATDRAFT_307602</name>
</gene>
<organism evidence="1 2">
    <name type="scientific">Hypocrea atroviridis (strain ATCC 20476 / IMI 206040)</name>
    <name type="common">Trichoderma atroviride</name>
    <dbReference type="NCBI Taxonomy" id="452589"/>
    <lineage>
        <taxon>Eukaryota</taxon>
        <taxon>Fungi</taxon>
        <taxon>Dikarya</taxon>
        <taxon>Ascomycota</taxon>
        <taxon>Pezizomycotina</taxon>
        <taxon>Sordariomycetes</taxon>
        <taxon>Hypocreomycetidae</taxon>
        <taxon>Hypocreales</taxon>
        <taxon>Hypocreaceae</taxon>
        <taxon>Trichoderma</taxon>
    </lineage>
</organism>
<sequence length="199" mass="21965">MDHQEYMNWANQQTIELFPGVVLPISMITAPITEEEMDFLNAKMAEFAPLNAQIIDEPRWYLSGVHRSRIDLKGIASESYQCSDGYWRILEGDQLESARRRTTNLQAPTRAAIPRPAALQTPVHQTAALQTPVHQTAALQTPVHQTAALQTPVHQTAALQTPVHQTAALQTPVVRATAHDAPVANGQFGNAFSQTAHFQ</sequence>
<dbReference type="GeneID" id="25782712"/>
<dbReference type="AlphaFoldDB" id="G9NU36"/>
<keyword evidence="2" id="KW-1185">Reference proteome</keyword>
<dbReference type="OrthoDB" id="10613076at2759"/>
<evidence type="ECO:0000313" key="1">
    <source>
        <dbReference type="EMBL" id="EHK45572.1"/>
    </source>
</evidence>
<dbReference type="Proteomes" id="UP000005426">
    <property type="component" value="Unassembled WGS sequence"/>
</dbReference>
<dbReference type="EMBL" id="ABDG02000023">
    <property type="protein sequence ID" value="EHK45572.1"/>
    <property type="molecule type" value="Genomic_DNA"/>
</dbReference>
<reference evidence="1 2" key="1">
    <citation type="journal article" date="2011" name="Genome Biol.">
        <title>Comparative genome sequence analysis underscores mycoparasitism as the ancestral life style of Trichoderma.</title>
        <authorList>
            <person name="Kubicek C.P."/>
            <person name="Herrera-Estrella A."/>
            <person name="Seidl-Seiboth V."/>
            <person name="Martinez D.A."/>
            <person name="Druzhinina I.S."/>
            <person name="Thon M."/>
            <person name="Zeilinger S."/>
            <person name="Casas-Flores S."/>
            <person name="Horwitz B.A."/>
            <person name="Mukherjee P.K."/>
            <person name="Mukherjee M."/>
            <person name="Kredics L."/>
            <person name="Alcaraz L.D."/>
            <person name="Aerts A."/>
            <person name="Antal Z."/>
            <person name="Atanasova L."/>
            <person name="Cervantes-Badillo M.G."/>
            <person name="Challacombe J."/>
            <person name="Chertkov O."/>
            <person name="McCluskey K."/>
            <person name="Coulpier F."/>
            <person name="Deshpande N."/>
            <person name="von Doehren H."/>
            <person name="Ebbole D.J."/>
            <person name="Esquivel-Naranjo E.U."/>
            <person name="Fekete E."/>
            <person name="Flipphi M."/>
            <person name="Glaser F."/>
            <person name="Gomez-Rodriguez E.Y."/>
            <person name="Gruber S."/>
            <person name="Han C."/>
            <person name="Henrissat B."/>
            <person name="Hermosa R."/>
            <person name="Hernandez-Onate M."/>
            <person name="Karaffa L."/>
            <person name="Kosti I."/>
            <person name="Le Crom S."/>
            <person name="Lindquist E."/>
            <person name="Lucas S."/>
            <person name="Luebeck M."/>
            <person name="Luebeck P.S."/>
            <person name="Margeot A."/>
            <person name="Metz B."/>
            <person name="Misra M."/>
            <person name="Nevalainen H."/>
            <person name="Omann M."/>
            <person name="Packer N."/>
            <person name="Perrone G."/>
            <person name="Uresti-Rivera E.E."/>
            <person name="Salamov A."/>
            <person name="Schmoll M."/>
            <person name="Seiboth B."/>
            <person name="Shapiro H."/>
            <person name="Sukno S."/>
            <person name="Tamayo-Ramos J.A."/>
            <person name="Tisch D."/>
            <person name="Wiest A."/>
            <person name="Wilkinson H.H."/>
            <person name="Zhang M."/>
            <person name="Coutinho P.M."/>
            <person name="Kenerley C.M."/>
            <person name="Monte E."/>
            <person name="Baker S.E."/>
            <person name="Grigoriev I.V."/>
        </authorList>
    </citation>
    <scope>NUCLEOTIDE SEQUENCE [LARGE SCALE GENOMIC DNA]</scope>
    <source>
        <strain evidence="2">ATCC 20476 / IMI 206040</strain>
    </source>
</reference>
<dbReference type="HOGENOM" id="CLU_1372381_0_0_1"/>
<comment type="caution">
    <text evidence="1">The sequence shown here is derived from an EMBL/GenBank/DDBJ whole genome shotgun (WGS) entry which is preliminary data.</text>
</comment>
<accession>G9NU36</accession>
<protein>
    <submittedName>
        <fullName evidence="1">Uncharacterized protein</fullName>
    </submittedName>
</protein>
<name>G9NU36_HYPAI</name>
<proteinExistence type="predicted"/>
<dbReference type="KEGG" id="tatv:25782712"/>
<evidence type="ECO:0000313" key="2">
    <source>
        <dbReference type="Proteomes" id="UP000005426"/>
    </source>
</evidence>